<protein>
    <submittedName>
        <fullName evidence="4">Tetratricopeptide TPR_2 repeat protein</fullName>
    </submittedName>
</protein>
<dbReference type="eggNOG" id="COG4785">
    <property type="taxonomic scope" value="Bacteria"/>
</dbReference>
<organism evidence="4">
    <name type="scientific">Chlorobium phaeobacteroides (strain BS1)</name>
    <dbReference type="NCBI Taxonomy" id="331678"/>
    <lineage>
        <taxon>Bacteria</taxon>
        <taxon>Pseudomonadati</taxon>
        <taxon>Chlorobiota</taxon>
        <taxon>Chlorobiia</taxon>
        <taxon>Chlorobiales</taxon>
        <taxon>Chlorobiaceae</taxon>
        <taxon>Chlorobium/Pelodictyon group</taxon>
        <taxon>Chlorobium</taxon>
    </lineage>
</organism>
<keyword evidence="2 3" id="KW-0802">TPR repeat</keyword>
<dbReference type="PANTHER" id="PTHR44858:SF1">
    <property type="entry name" value="UDP-N-ACETYLGLUCOSAMINE--PEPTIDE N-ACETYLGLUCOSAMINYLTRANSFERASE SPINDLY-RELATED"/>
    <property type="match status" value="1"/>
</dbReference>
<dbReference type="GO" id="GO:0009279">
    <property type="term" value="C:cell outer membrane"/>
    <property type="evidence" value="ECO:0007669"/>
    <property type="project" value="TreeGrafter"/>
</dbReference>
<dbReference type="PANTHER" id="PTHR44858">
    <property type="entry name" value="TETRATRICOPEPTIDE REPEAT PROTEIN 6"/>
    <property type="match status" value="1"/>
</dbReference>
<dbReference type="InterPro" id="IPR011990">
    <property type="entry name" value="TPR-like_helical_dom_sf"/>
</dbReference>
<dbReference type="Gene3D" id="1.25.40.10">
    <property type="entry name" value="Tetratricopeptide repeat domain"/>
    <property type="match status" value="2"/>
</dbReference>
<name>B3EM90_CHLPB</name>
<dbReference type="PROSITE" id="PS50005">
    <property type="entry name" value="TPR"/>
    <property type="match status" value="1"/>
</dbReference>
<reference evidence="4" key="1">
    <citation type="submission" date="2008-06" db="EMBL/GenBank/DDBJ databases">
        <title>Complete sequence of Chlorobium phaeobacteroides BS1.</title>
        <authorList>
            <consortium name="US DOE Joint Genome Institute"/>
            <person name="Lucas S."/>
            <person name="Copeland A."/>
            <person name="Lapidus A."/>
            <person name="Glavina del Rio T."/>
            <person name="Dalin E."/>
            <person name="Tice H."/>
            <person name="Bruce D."/>
            <person name="Goodwin L."/>
            <person name="Pitluck S."/>
            <person name="Schmutz J."/>
            <person name="Larimer F."/>
            <person name="Land M."/>
            <person name="Hauser L."/>
            <person name="Kyrpides N."/>
            <person name="Ovchinnikova G."/>
            <person name="Li T."/>
            <person name="Liu Z."/>
            <person name="Zhao F."/>
            <person name="Overmann J."/>
            <person name="Bryant D.A."/>
            <person name="Richardson P."/>
        </authorList>
    </citation>
    <scope>NUCLEOTIDE SEQUENCE [LARGE SCALE GENOMIC DNA]</scope>
    <source>
        <strain evidence="4">BS1</strain>
    </source>
</reference>
<gene>
    <name evidence="4" type="ordered locus">Cphamn1_0505</name>
</gene>
<dbReference type="EMBL" id="CP001101">
    <property type="protein sequence ID" value="ACE03468.1"/>
    <property type="molecule type" value="Genomic_DNA"/>
</dbReference>
<dbReference type="KEGG" id="cpb:Cphamn1_0505"/>
<feature type="repeat" description="TPR" evidence="3">
    <location>
        <begin position="27"/>
        <end position="60"/>
    </location>
</feature>
<accession>B3EM90</accession>
<dbReference type="Pfam" id="PF13431">
    <property type="entry name" value="TPR_17"/>
    <property type="match status" value="1"/>
</dbReference>
<evidence type="ECO:0000256" key="2">
    <source>
        <dbReference type="ARBA" id="ARBA00022803"/>
    </source>
</evidence>
<dbReference type="InterPro" id="IPR019734">
    <property type="entry name" value="TPR_rpt"/>
</dbReference>
<dbReference type="GO" id="GO:0046813">
    <property type="term" value="P:receptor-mediated virion attachment to host cell"/>
    <property type="evidence" value="ECO:0007669"/>
    <property type="project" value="TreeGrafter"/>
</dbReference>
<dbReference type="SMART" id="SM00028">
    <property type="entry name" value="TPR"/>
    <property type="match status" value="3"/>
</dbReference>
<evidence type="ECO:0000256" key="1">
    <source>
        <dbReference type="ARBA" id="ARBA00022737"/>
    </source>
</evidence>
<dbReference type="OrthoDB" id="595327at2"/>
<dbReference type="HOGENOM" id="CLU_1841555_0_0_10"/>
<dbReference type="AlphaFoldDB" id="B3EM90"/>
<dbReference type="SUPFAM" id="SSF48452">
    <property type="entry name" value="TPR-like"/>
    <property type="match status" value="1"/>
</dbReference>
<dbReference type="STRING" id="331678.Cphamn1_0505"/>
<keyword evidence="1" id="KW-0677">Repeat</keyword>
<proteinExistence type="predicted"/>
<evidence type="ECO:0000256" key="3">
    <source>
        <dbReference type="PROSITE-ProRule" id="PRU00339"/>
    </source>
</evidence>
<dbReference type="InterPro" id="IPR050498">
    <property type="entry name" value="Ycf3"/>
</dbReference>
<evidence type="ECO:0000313" key="4">
    <source>
        <dbReference type="EMBL" id="ACE03468.1"/>
    </source>
</evidence>
<sequence>MLKDALGSYRGSLAELDRIIDEDPNNAEVYYDRANVRSGRGDIEGAIDDYSKAIELGLRLRERFLAHGNRGIARAALEDNQGAFEDFTVIIEASPKNRGILRTALYNRAMLREKTGDIEGAAMDYQQRSEIIIKSKTGE</sequence>